<comment type="caution">
    <text evidence="1">The sequence shown here is derived from an EMBL/GenBank/DDBJ whole genome shotgun (WGS) entry which is preliminary data.</text>
</comment>
<dbReference type="EMBL" id="BMAC01004951">
    <property type="protein sequence ID" value="GFQ08346.1"/>
    <property type="molecule type" value="Genomic_DNA"/>
</dbReference>
<proteinExistence type="predicted"/>
<dbReference type="OrthoDB" id="617505at2759"/>
<gene>
    <name evidence="1" type="ORF">PHJA_002978600</name>
</gene>
<protein>
    <submittedName>
        <fullName evidence="1">Uncharacterized protein</fullName>
    </submittedName>
</protein>
<sequence length="53" mass="6063">MVCQAASQTRFRAHKHENGMAGRTTIIVRVIACFQPLQNCQAEYFRQLLKPVT</sequence>
<accession>A0A830DNS7</accession>
<organism evidence="1 2">
    <name type="scientific">Phtheirospermum japonicum</name>
    <dbReference type="NCBI Taxonomy" id="374723"/>
    <lineage>
        <taxon>Eukaryota</taxon>
        <taxon>Viridiplantae</taxon>
        <taxon>Streptophyta</taxon>
        <taxon>Embryophyta</taxon>
        <taxon>Tracheophyta</taxon>
        <taxon>Spermatophyta</taxon>
        <taxon>Magnoliopsida</taxon>
        <taxon>eudicotyledons</taxon>
        <taxon>Gunneridae</taxon>
        <taxon>Pentapetalae</taxon>
        <taxon>asterids</taxon>
        <taxon>lamiids</taxon>
        <taxon>Lamiales</taxon>
        <taxon>Orobanchaceae</taxon>
        <taxon>Orobanchaceae incertae sedis</taxon>
        <taxon>Phtheirospermum</taxon>
    </lineage>
</organism>
<dbReference type="AlphaFoldDB" id="A0A830DNS7"/>
<evidence type="ECO:0000313" key="2">
    <source>
        <dbReference type="Proteomes" id="UP000653305"/>
    </source>
</evidence>
<dbReference type="Proteomes" id="UP000653305">
    <property type="component" value="Unassembled WGS sequence"/>
</dbReference>
<reference evidence="1" key="1">
    <citation type="submission" date="2020-07" db="EMBL/GenBank/DDBJ databases">
        <title>Ethylene signaling mediates host invasion by parasitic plants.</title>
        <authorList>
            <person name="Yoshida S."/>
        </authorList>
    </citation>
    <scope>NUCLEOTIDE SEQUENCE</scope>
    <source>
        <strain evidence="1">Okayama</strain>
    </source>
</reference>
<name>A0A830DNS7_9LAMI</name>
<evidence type="ECO:0000313" key="1">
    <source>
        <dbReference type="EMBL" id="GFQ08346.1"/>
    </source>
</evidence>
<keyword evidence="2" id="KW-1185">Reference proteome</keyword>
<dbReference type="PANTHER" id="PTHR35281">
    <property type="entry name" value="BNAA02G34170D PROTEIN"/>
    <property type="match status" value="1"/>
</dbReference>
<dbReference type="PANTHER" id="PTHR35281:SF2">
    <property type="entry name" value="BNAA02G34170D PROTEIN"/>
    <property type="match status" value="1"/>
</dbReference>